<evidence type="ECO:0000313" key="6">
    <source>
        <dbReference type="Proteomes" id="UP000185736"/>
    </source>
</evidence>
<dbReference type="InterPro" id="IPR013780">
    <property type="entry name" value="Glyco_hydro_b"/>
</dbReference>
<evidence type="ECO:0000313" key="5">
    <source>
        <dbReference type="EMBL" id="OLL14123.1"/>
    </source>
</evidence>
<dbReference type="InterPro" id="IPR006047">
    <property type="entry name" value="GH13_cat_dom"/>
</dbReference>
<organism evidence="5 6">
    <name type="scientific">Actinomyces oris</name>
    <dbReference type="NCBI Taxonomy" id="544580"/>
    <lineage>
        <taxon>Bacteria</taxon>
        <taxon>Bacillati</taxon>
        <taxon>Actinomycetota</taxon>
        <taxon>Actinomycetes</taxon>
        <taxon>Actinomycetales</taxon>
        <taxon>Actinomycetaceae</taxon>
        <taxon>Actinomyces</taxon>
    </lineage>
</organism>
<dbReference type="GO" id="GO:0004135">
    <property type="term" value="F:amylo-alpha-1,6-glucosidase activity"/>
    <property type="evidence" value="ECO:0007669"/>
    <property type="project" value="InterPro"/>
</dbReference>
<dbReference type="Gene3D" id="2.60.40.10">
    <property type="entry name" value="Immunoglobulins"/>
    <property type="match status" value="1"/>
</dbReference>
<dbReference type="EMBL" id="MSGO01000041">
    <property type="protein sequence ID" value="OLL14123.1"/>
    <property type="molecule type" value="Genomic_DNA"/>
</dbReference>
<dbReference type="Gene3D" id="2.60.40.1180">
    <property type="entry name" value="Golgi alpha-mannosidase II"/>
    <property type="match status" value="1"/>
</dbReference>
<dbReference type="AlphaFoldDB" id="A0A1Q8HZ51"/>
<dbReference type="PANTHER" id="PTHR43002">
    <property type="entry name" value="GLYCOGEN DEBRANCHING ENZYME"/>
    <property type="match status" value="1"/>
</dbReference>
<name>A0A1Q8HZ51_9ACTO</name>
<evidence type="ECO:0000256" key="2">
    <source>
        <dbReference type="ARBA" id="ARBA00022801"/>
    </source>
</evidence>
<dbReference type="SMART" id="SM00642">
    <property type="entry name" value="Aamy"/>
    <property type="match status" value="1"/>
</dbReference>
<sequence>MSSTPEPAPAPRAELPAAPDHSLGVALNGDGADFAVHAPHATAVDLCLLTMGADGAVVEETRIGMHGPSRGLWSAHVPGVGAGQRYGYRAHGPWIPHEGLLYNPRKLLLDPYARALDGRVDLGPAVFAHEVTDDLVPAAEPWRPSHLDSAGSTVVGVVTGDTFPVVPGPRVPRERAVIYEAHVKGLTYQLPGVPEELRGTYAGLAHSVTVEHLKGLGITTIELLPIHASVSEPFLTKRGLTNYWGYSTLSYFAPEPSYATAAARAAGPQAVLDEVRGMVSMLHEVGLEVVLDVVYNHTCEGGVDGPSLSLRGLDNLDYYLHAPYLPAQYMDVTGTGNTVDFRATGAIRLVLDSLRYWVTEVGVDGFRFDLATTLGRHAAEFSPRHPLLTAIATDPVLSTVKLISEPWDVGPGGWRTGQFPEPFQDWNDHFRDTTRSFWLHDASEISKGRLGSDLRDLATRLSGSADLFSHGEFPGGRGPLGSVNFVAAHDGFTLRDLVVYDHKHNLANKEDNRDGNSNNRSWNHGFEGDVVEGINGGPIEVLRRRSMRNLLATVLLSAGTPMLVAGDEMGRTQQGNNNCYCQDSVLSWVDWNLEVWQRDLVTTTRFLVHLRHTHPVVRPSRFATGQVLEGDAIADLAWYRADAAPMDGDSWHDPHTRVVQMLRSGRPWNDDDMLVVINGALDQVDVVLPEGRGTDWHLAWDSTWAVPQPHTVPFSQARRVSRSPRGTQTDVSIEADDAGEVKDVKAVASSSEGHPVESLTTCYHDRPGDTTMLEALTLRVYFSGEPLETLKAGPQTEQAEAVSAV</sequence>
<accession>A0A1Q8HZ51</accession>
<gene>
    <name evidence="5" type="ORF">BKH32_10230</name>
</gene>
<dbReference type="InterPro" id="IPR011837">
    <property type="entry name" value="Glycogen_debranch_GlgX"/>
</dbReference>
<keyword evidence="2" id="KW-0378">Hydrolase</keyword>
<protein>
    <submittedName>
        <fullName evidence="5">Glycogen debranching enzyme GlgX</fullName>
    </submittedName>
</protein>
<dbReference type="InterPro" id="IPR014756">
    <property type="entry name" value="Ig_E-set"/>
</dbReference>
<dbReference type="SUPFAM" id="SSF51011">
    <property type="entry name" value="Glycosyl hydrolase domain"/>
    <property type="match status" value="1"/>
</dbReference>
<dbReference type="GO" id="GO:0005980">
    <property type="term" value="P:glycogen catabolic process"/>
    <property type="evidence" value="ECO:0007669"/>
    <property type="project" value="InterPro"/>
</dbReference>
<evidence type="ECO:0000256" key="1">
    <source>
        <dbReference type="ARBA" id="ARBA00008061"/>
    </source>
</evidence>
<dbReference type="InterPro" id="IPR044505">
    <property type="entry name" value="GlgX_Isoamylase_N_E_set"/>
</dbReference>
<keyword evidence="3" id="KW-0326">Glycosidase</keyword>
<dbReference type="Pfam" id="PF02922">
    <property type="entry name" value="CBM_48"/>
    <property type="match status" value="1"/>
</dbReference>
<comment type="caution">
    <text evidence="5">The sequence shown here is derived from an EMBL/GenBank/DDBJ whole genome shotgun (WGS) entry which is preliminary data.</text>
</comment>
<reference evidence="5 6" key="1">
    <citation type="submission" date="2016-12" db="EMBL/GenBank/DDBJ databases">
        <title>Genomic comparison of strains in the 'Actinomyces naeslundii' group.</title>
        <authorList>
            <person name="Mughal S.R."/>
            <person name="Do T."/>
            <person name="Gilbert S.C."/>
            <person name="Witherden E.A."/>
            <person name="Didelot X."/>
            <person name="Beighton D."/>
        </authorList>
    </citation>
    <scope>NUCLEOTIDE SEQUENCE [LARGE SCALE GENOMIC DNA]</scope>
    <source>
        <strain evidence="5 6">S64C</strain>
    </source>
</reference>
<dbReference type="InterPro" id="IPR013783">
    <property type="entry name" value="Ig-like_fold"/>
</dbReference>
<dbReference type="CDD" id="cd02856">
    <property type="entry name" value="E_set_GDE_Isoamylase_N"/>
    <property type="match status" value="1"/>
</dbReference>
<feature type="domain" description="Glycosyl hydrolase family 13 catalytic" evidence="4">
    <location>
        <begin position="198"/>
        <end position="611"/>
    </location>
</feature>
<dbReference type="Gene3D" id="3.20.20.80">
    <property type="entry name" value="Glycosidases"/>
    <property type="match status" value="1"/>
</dbReference>
<dbReference type="Proteomes" id="UP000185736">
    <property type="component" value="Unassembled WGS sequence"/>
</dbReference>
<dbReference type="SUPFAM" id="SSF81296">
    <property type="entry name" value="E set domains"/>
    <property type="match status" value="1"/>
</dbReference>
<dbReference type="NCBIfam" id="TIGR02100">
    <property type="entry name" value="glgX_debranch"/>
    <property type="match status" value="1"/>
</dbReference>
<dbReference type="InterPro" id="IPR017853">
    <property type="entry name" value="GH"/>
</dbReference>
<dbReference type="SUPFAM" id="SSF51445">
    <property type="entry name" value="(Trans)glycosidases"/>
    <property type="match status" value="1"/>
</dbReference>
<evidence type="ECO:0000256" key="3">
    <source>
        <dbReference type="ARBA" id="ARBA00023295"/>
    </source>
</evidence>
<dbReference type="RefSeq" id="WP_075249940.1">
    <property type="nucleotide sequence ID" value="NZ_MSGO01000041.1"/>
</dbReference>
<dbReference type="InterPro" id="IPR004193">
    <property type="entry name" value="Glyco_hydro_13_N"/>
</dbReference>
<dbReference type="CDD" id="cd11326">
    <property type="entry name" value="AmyAc_Glg_debranch"/>
    <property type="match status" value="1"/>
</dbReference>
<proteinExistence type="inferred from homology"/>
<evidence type="ECO:0000259" key="4">
    <source>
        <dbReference type="SMART" id="SM00642"/>
    </source>
</evidence>
<comment type="similarity">
    <text evidence="1">Belongs to the glycosyl hydrolase 13 family.</text>
</comment>